<keyword evidence="4" id="KW-0862">Zinc</keyword>
<name>A0A7Y0HG06_9PROT</name>
<dbReference type="GO" id="GO:0016788">
    <property type="term" value="F:hydrolase activity, acting on ester bonds"/>
    <property type="evidence" value="ECO:0007669"/>
    <property type="project" value="InterPro"/>
</dbReference>
<dbReference type="PANTHER" id="PTHR15162:SF7">
    <property type="entry name" value="SUCCINYLGLUTAMATE DESUCCINYLASE"/>
    <property type="match status" value="1"/>
</dbReference>
<organism evidence="6 7">
    <name type="scientific">Pacificispira spongiicola</name>
    <dbReference type="NCBI Taxonomy" id="2729598"/>
    <lineage>
        <taxon>Bacteria</taxon>
        <taxon>Pseudomonadati</taxon>
        <taxon>Pseudomonadota</taxon>
        <taxon>Alphaproteobacteria</taxon>
        <taxon>Rhodospirillales</taxon>
        <taxon>Rhodospirillaceae</taxon>
        <taxon>Pacificispira</taxon>
    </lineage>
</organism>
<keyword evidence="3" id="KW-0378">Hydrolase</keyword>
<reference evidence="6 7" key="1">
    <citation type="submission" date="2020-04" db="EMBL/GenBank/DDBJ databases">
        <title>Rhodospirillaceae bacterium KN72 isolated from deep sea.</title>
        <authorList>
            <person name="Zhang D.-C."/>
        </authorList>
    </citation>
    <scope>NUCLEOTIDE SEQUENCE [LARGE SCALE GENOMIC DNA]</scope>
    <source>
        <strain evidence="6 7">KN72</strain>
    </source>
</reference>
<evidence type="ECO:0000256" key="4">
    <source>
        <dbReference type="ARBA" id="ARBA00022833"/>
    </source>
</evidence>
<dbReference type="RefSeq" id="WP_169626745.1">
    <property type="nucleotide sequence ID" value="NZ_JABBNT010000005.1"/>
</dbReference>
<feature type="domain" description="Succinylglutamate desuccinylase/Aspartoacylase catalytic" evidence="5">
    <location>
        <begin position="37"/>
        <end position="188"/>
    </location>
</feature>
<evidence type="ECO:0000256" key="2">
    <source>
        <dbReference type="ARBA" id="ARBA00022723"/>
    </source>
</evidence>
<dbReference type="PANTHER" id="PTHR15162">
    <property type="entry name" value="ASPARTOACYLASE"/>
    <property type="match status" value="1"/>
</dbReference>
<comment type="cofactor">
    <cofactor evidence="1">
        <name>Zn(2+)</name>
        <dbReference type="ChEBI" id="CHEBI:29105"/>
    </cofactor>
</comment>
<gene>
    <name evidence="6" type="ORF">HH303_17980</name>
</gene>
<keyword evidence="2" id="KW-0479">Metal-binding</keyword>
<comment type="caution">
    <text evidence="6">The sequence shown here is derived from an EMBL/GenBank/DDBJ whole genome shotgun (WGS) entry which is preliminary data.</text>
</comment>
<evidence type="ECO:0000313" key="6">
    <source>
        <dbReference type="EMBL" id="NMM46386.1"/>
    </source>
</evidence>
<sequence>MQSASSFQVDISPPKIDGFADGTAGIPYIHLLDSGRPGPTAMISAVVHGNELCGAIVAAELLSSGFHPACGRLFVAFMNVAAFKSFDPDHPDQSRYQDEDFNRVWDTDRLDGPATTREVRRAQEVRPIVEQVDYLLDLHSTSSFSPPMMLSGLDSRAVEFARALGTDHAIICDAGHKAGRRMRDFDRFRPETGAGISLLVECGQHWQTGTVTVARDVTDRFLRLLDMRDGPTPTANPDQTVLTVTDAVTVMHSGLRFVESFNGLECIPKKGTPIALDGPNTIETPYDNCYLVMPTRHALPGQTAVRFARKAGI</sequence>
<evidence type="ECO:0000313" key="7">
    <source>
        <dbReference type="Proteomes" id="UP000539372"/>
    </source>
</evidence>
<proteinExistence type="predicted"/>
<protein>
    <recommendedName>
        <fullName evidence="5">Succinylglutamate desuccinylase/Aspartoacylase catalytic domain-containing protein</fullName>
    </recommendedName>
</protein>
<dbReference type="EMBL" id="JABBNT010000005">
    <property type="protein sequence ID" value="NMM46386.1"/>
    <property type="molecule type" value="Genomic_DNA"/>
</dbReference>
<dbReference type="SUPFAM" id="SSF53187">
    <property type="entry name" value="Zn-dependent exopeptidases"/>
    <property type="match status" value="1"/>
</dbReference>
<dbReference type="Gene3D" id="3.40.630.10">
    <property type="entry name" value="Zn peptidases"/>
    <property type="match status" value="1"/>
</dbReference>
<dbReference type="InterPro" id="IPR050178">
    <property type="entry name" value="AspA/AstE_fam"/>
</dbReference>
<dbReference type="Proteomes" id="UP000539372">
    <property type="component" value="Unassembled WGS sequence"/>
</dbReference>
<dbReference type="Pfam" id="PF24827">
    <property type="entry name" value="AstE_AspA_cat"/>
    <property type="match status" value="1"/>
</dbReference>
<accession>A0A7Y0HG06</accession>
<dbReference type="AlphaFoldDB" id="A0A7Y0HG06"/>
<dbReference type="InterPro" id="IPR055438">
    <property type="entry name" value="AstE_AspA_cat"/>
</dbReference>
<evidence type="ECO:0000256" key="3">
    <source>
        <dbReference type="ARBA" id="ARBA00022801"/>
    </source>
</evidence>
<keyword evidence="7" id="KW-1185">Reference proteome</keyword>
<dbReference type="GO" id="GO:0046872">
    <property type="term" value="F:metal ion binding"/>
    <property type="evidence" value="ECO:0007669"/>
    <property type="project" value="UniProtKB-KW"/>
</dbReference>
<evidence type="ECO:0000259" key="5">
    <source>
        <dbReference type="Pfam" id="PF24827"/>
    </source>
</evidence>
<evidence type="ECO:0000256" key="1">
    <source>
        <dbReference type="ARBA" id="ARBA00001947"/>
    </source>
</evidence>
<dbReference type="GO" id="GO:0005829">
    <property type="term" value="C:cytosol"/>
    <property type="evidence" value="ECO:0007669"/>
    <property type="project" value="TreeGrafter"/>
</dbReference>